<dbReference type="Proteomes" id="UP000649151">
    <property type="component" value="Unassembled WGS sequence"/>
</dbReference>
<keyword evidence="3" id="KW-1185">Reference proteome</keyword>
<protein>
    <submittedName>
        <fullName evidence="2">AbrB/MazE/SpoVT family DNA-binding domain-containing protein</fullName>
    </submittedName>
</protein>
<name>A0ABR7IPH7_9CLOT</name>
<comment type="caution">
    <text evidence="2">The sequence shown here is derived from an EMBL/GenBank/DDBJ whole genome shotgun (WGS) entry which is preliminary data.</text>
</comment>
<gene>
    <name evidence="2" type="ORF">H8Z77_03270</name>
</gene>
<dbReference type="InterPro" id="IPR037914">
    <property type="entry name" value="SpoVT-AbrB_sf"/>
</dbReference>
<evidence type="ECO:0000313" key="2">
    <source>
        <dbReference type="EMBL" id="MBC5787044.1"/>
    </source>
</evidence>
<reference evidence="2 3" key="1">
    <citation type="submission" date="2020-08" db="EMBL/GenBank/DDBJ databases">
        <title>Genome public.</title>
        <authorList>
            <person name="Liu C."/>
            <person name="Sun Q."/>
        </authorList>
    </citation>
    <scope>NUCLEOTIDE SEQUENCE [LARGE SCALE GENOMIC DNA]</scope>
    <source>
        <strain evidence="2 3">NSJ-27</strain>
    </source>
</reference>
<dbReference type="SUPFAM" id="SSF89447">
    <property type="entry name" value="AbrB/MazE/MraZ-like"/>
    <property type="match status" value="1"/>
</dbReference>
<sequence length="57" mass="6903">MRIYRILGKKGRITIPFRFQIQMGLSENDILSFELRDHNTIILRKERLCDCHKNRSK</sequence>
<dbReference type="EMBL" id="JACOQK010000001">
    <property type="protein sequence ID" value="MBC5787044.1"/>
    <property type="molecule type" value="Genomic_DNA"/>
</dbReference>
<proteinExistence type="predicted"/>
<evidence type="ECO:0000313" key="3">
    <source>
        <dbReference type="Proteomes" id="UP000649151"/>
    </source>
</evidence>
<dbReference type="GO" id="GO:0003677">
    <property type="term" value="F:DNA binding"/>
    <property type="evidence" value="ECO:0007669"/>
    <property type="project" value="UniProtKB-KW"/>
</dbReference>
<organism evidence="2 3">
    <name type="scientific">Clostridium facile</name>
    <dbReference type="NCBI Taxonomy" id="2763035"/>
    <lineage>
        <taxon>Bacteria</taxon>
        <taxon>Bacillati</taxon>
        <taxon>Bacillota</taxon>
        <taxon>Clostridia</taxon>
        <taxon>Eubacteriales</taxon>
        <taxon>Clostridiaceae</taxon>
        <taxon>Clostridium</taxon>
    </lineage>
</organism>
<keyword evidence="2" id="KW-0238">DNA-binding</keyword>
<dbReference type="RefSeq" id="WP_141720211.1">
    <property type="nucleotide sequence ID" value="NZ_JACOQK010000001.1"/>
</dbReference>
<dbReference type="Pfam" id="PF04014">
    <property type="entry name" value="MazE_antitoxin"/>
    <property type="match status" value="1"/>
</dbReference>
<evidence type="ECO:0000259" key="1">
    <source>
        <dbReference type="Pfam" id="PF04014"/>
    </source>
</evidence>
<accession>A0ABR7IPH7</accession>
<dbReference type="InterPro" id="IPR007159">
    <property type="entry name" value="SpoVT-AbrB_dom"/>
</dbReference>
<dbReference type="Gene3D" id="2.10.260.10">
    <property type="match status" value="1"/>
</dbReference>
<feature type="domain" description="SpoVT-AbrB" evidence="1">
    <location>
        <begin position="5"/>
        <end position="47"/>
    </location>
</feature>